<evidence type="ECO:0000256" key="1">
    <source>
        <dbReference type="ARBA" id="ARBA00008861"/>
    </source>
</evidence>
<gene>
    <name evidence="5" type="ORF">FM071_10575</name>
</gene>
<dbReference type="KEGG" id="spal:FM071_10575"/>
<name>A0A7M1BDD7_9BACT</name>
<evidence type="ECO:0000256" key="3">
    <source>
        <dbReference type="RuleBase" id="RU367036"/>
    </source>
</evidence>
<dbReference type="PANTHER" id="PTHR12510">
    <property type="entry name" value="TROPONIN C-AKIN-1 PROTEIN"/>
    <property type="match status" value="1"/>
</dbReference>
<dbReference type="InterPro" id="IPR036568">
    <property type="entry name" value="GGCT-like_sf"/>
</dbReference>
<dbReference type="GO" id="GO:0061929">
    <property type="term" value="F:gamma-glutamylaminecyclotransferase activity"/>
    <property type="evidence" value="ECO:0007669"/>
    <property type="project" value="InterPro"/>
</dbReference>
<reference evidence="5 6" key="1">
    <citation type="submission" date="2019-07" db="EMBL/GenBank/DDBJ databases">
        <title>Sulfurimonas paralvinellae sp. nov., a novel mesophilic, hydrogen- and sulfur-oxidizing chemolithoautotroph within the Epsilonproteo- bacteria isolated from a deep-sea hydrothermal vent polychaete nest, reclassification of Thiomicrospira denitrificans as Sulfurimonas denitrificans comb. nov. and emended description of the genus Sulfurimonas.</title>
        <authorList>
            <person name="Wang S."/>
            <person name="Jiang L."/>
            <person name="Shao Z."/>
        </authorList>
    </citation>
    <scope>NUCLEOTIDE SEQUENCE [LARGE SCALE GENOMIC DNA]</scope>
    <source>
        <strain evidence="5 6">GO25</strain>
        <plasmid evidence="5 6">unnamed</plasmid>
    </source>
</reference>
<keyword evidence="5" id="KW-0614">Plasmid</keyword>
<evidence type="ECO:0000259" key="4">
    <source>
        <dbReference type="Pfam" id="PF06094"/>
    </source>
</evidence>
<dbReference type="Pfam" id="PF06094">
    <property type="entry name" value="GGACT"/>
    <property type="match status" value="1"/>
</dbReference>
<dbReference type="AlphaFoldDB" id="A0A7M1BDD7"/>
<evidence type="ECO:0000313" key="6">
    <source>
        <dbReference type="Proteomes" id="UP000593580"/>
    </source>
</evidence>
<feature type="domain" description="Gamma-glutamylcyclotransferase AIG2-like" evidence="4">
    <location>
        <begin position="9"/>
        <end position="115"/>
    </location>
</feature>
<dbReference type="CDD" id="cd06661">
    <property type="entry name" value="GGCT_like"/>
    <property type="match status" value="1"/>
</dbReference>
<dbReference type="InterPro" id="IPR009288">
    <property type="entry name" value="AIG2-like_dom"/>
</dbReference>
<feature type="active site" description="Proton acceptor" evidence="2">
    <location>
        <position position="81"/>
    </location>
</feature>
<geneLocation type="plasmid" evidence="5 6">
    <name>unnamed</name>
</geneLocation>
<dbReference type="PANTHER" id="PTHR12510:SF4">
    <property type="entry name" value="GAMMA-GLUTAMYLAMINECYCLOTRANSFERASE"/>
    <property type="match status" value="1"/>
</dbReference>
<organism evidence="5 6">
    <name type="scientific">Sulfurimonas paralvinellae</name>
    <dbReference type="NCBI Taxonomy" id="317658"/>
    <lineage>
        <taxon>Bacteria</taxon>
        <taxon>Pseudomonadati</taxon>
        <taxon>Campylobacterota</taxon>
        <taxon>Epsilonproteobacteria</taxon>
        <taxon>Campylobacterales</taxon>
        <taxon>Sulfurimonadaceae</taxon>
        <taxon>Sulfurimonas</taxon>
    </lineage>
</organism>
<dbReference type="GO" id="GO:0016740">
    <property type="term" value="F:transferase activity"/>
    <property type="evidence" value="ECO:0007669"/>
    <property type="project" value="UniProtKB-KW"/>
</dbReference>
<dbReference type="GO" id="GO:0005829">
    <property type="term" value="C:cytosol"/>
    <property type="evidence" value="ECO:0007669"/>
    <property type="project" value="TreeGrafter"/>
</dbReference>
<proteinExistence type="inferred from homology"/>
<keyword evidence="6" id="KW-1185">Reference proteome</keyword>
<dbReference type="SUPFAM" id="SSF110857">
    <property type="entry name" value="Gamma-glutamyl cyclotransferase-like"/>
    <property type="match status" value="1"/>
</dbReference>
<evidence type="ECO:0000313" key="5">
    <source>
        <dbReference type="EMBL" id="QOP46812.1"/>
    </source>
</evidence>
<dbReference type="Proteomes" id="UP000593580">
    <property type="component" value="Plasmid unnamed"/>
</dbReference>
<dbReference type="Gene3D" id="3.10.490.10">
    <property type="entry name" value="Gamma-glutamyl cyclotransferase-like"/>
    <property type="match status" value="1"/>
</dbReference>
<protein>
    <recommendedName>
        <fullName evidence="3">Gamma-glutamylcyclotransferase family protein</fullName>
    </recommendedName>
</protein>
<dbReference type="InterPro" id="IPR013024">
    <property type="entry name" value="GGCT-like"/>
</dbReference>
<keyword evidence="5" id="KW-0808">Transferase</keyword>
<evidence type="ECO:0000256" key="2">
    <source>
        <dbReference type="PIRSR" id="PIRSR639126-1"/>
    </source>
</evidence>
<dbReference type="InterPro" id="IPR039126">
    <property type="entry name" value="GGACT"/>
</dbReference>
<comment type="similarity">
    <text evidence="1 3">Belongs to the gamma-glutamylcyclotransferase family.</text>
</comment>
<sequence>MRRKNKMYLFVYGTLKQGFHNHHLLADAEFICNAASKQNYPMVNTEEYFPYLIDNEGHGYNVKGEVYRIDEAILEMLDILEGYPQHYTRREIEVVSLGIDLLAITYFLNEKIEYKDLELLESFE</sequence>
<accession>A0A7M1BDD7</accession>
<dbReference type="EMBL" id="CP041407">
    <property type="protein sequence ID" value="QOP46812.1"/>
    <property type="molecule type" value="Genomic_DNA"/>
</dbReference>